<comment type="caution">
    <text evidence="2">The sequence shown here is derived from an EMBL/GenBank/DDBJ whole genome shotgun (WGS) entry which is preliminary data.</text>
</comment>
<dbReference type="InterPro" id="IPR043129">
    <property type="entry name" value="ATPase_NBD"/>
</dbReference>
<sequence length="241" mass="25165">MPLPCLLALDAATEHLHLAVWRDGVVHARQLAGGAQASMNLLPAIASLVDEAGATLQDIDAIGYGQGPGAFTGLRTACSIAQGLAIGLDRPLVALDTLALVAESAHRQAGFERVWTVLDARMGEAYAACWQRHGEADWRLATDAAGVVIAGPALLRPEALRGLVQAHPAALAGPGWMVFESAASDLDLPMCVLALPDGEALAALTRQAHAAQRWIDPALALPLYVRDKVAQTTAERAAARA</sequence>
<gene>
    <name evidence="2" type="ORF">EV685_3862</name>
</gene>
<dbReference type="GO" id="GO:0002949">
    <property type="term" value="P:tRNA threonylcarbamoyladenosine modification"/>
    <property type="evidence" value="ECO:0007669"/>
    <property type="project" value="InterPro"/>
</dbReference>
<accession>A0A4Q7LBN7</accession>
<dbReference type="InterPro" id="IPR000905">
    <property type="entry name" value="Gcp-like_dom"/>
</dbReference>
<organism evidence="2 3">
    <name type="scientific">Sphaerotilus mobilis</name>
    <dbReference type="NCBI Taxonomy" id="47994"/>
    <lineage>
        <taxon>Bacteria</taxon>
        <taxon>Pseudomonadati</taxon>
        <taxon>Pseudomonadota</taxon>
        <taxon>Betaproteobacteria</taxon>
        <taxon>Burkholderiales</taxon>
        <taxon>Sphaerotilaceae</taxon>
        <taxon>Sphaerotilus</taxon>
    </lineage>
</organism>
<keyword evidence="3" id="KW-1185">Reference proteome</keyword>
<dbReference type="Proteomes" id="UP000293433">
    <property type="component" value="Unassembled WGS sequence"/>
</dbReference>
<dbReference type="InterPro" id="IPR022496">
    <property type="entry name" value="T6A_TsaB"/>
</dbReference>
<dbReference type="NCBIfam" id="TIGR03725">
    <property type="entry name" value="T6A_YeaZ"/>
    <property type="match status" value="1"/>
</dbReference>
<dbReference type="EMBL" id="SGWV01000013">
    <property type="protein sequence ID" value="RZS46831.1"/>
    <property type="molecule type" value="Genomic_DNA"/>
</dbReference>
<dbReference type="AlphaFoldDB" id="A0A4Q7LBN7"/>
<name>A0A4Q7LBN7_9BURK</name>
<dbReference type="RefSeq" id="WP_130483681.1">
    <property type="nucleotide sequence ID" value="NZ_SGWV01000013.1"/>
</dbReference>
<evidence type="ECO:0000313" key="3">
    <source>
        <dbReference type="Proteomes" id="UP000293433"/>
    </source>
</evidence>
<proteinExistence type="predicted"/>
<feature type="domain" description="Gcp-like" evidence="1">
    <location>
        <begin position="38"/>
        <end position="129"/>
    </location>
</feature>
<evidence type="ECO:0000313" key="2">
    <source>
        <dbReference type="EMBL" id="RZS46831.1"/>
    </source>
</evidence>
<dbReference type="Pfam" id="PF00814">
    <property type="entry name" value="TsaD"/>
    <property type="match status" value="1"/>
</dbReference>
<protein>
    <submittedName>
        <fullName evidence="2">tRNA threonylcarbamoyladenosine biosynthesis protein TsaB</fullName>
    </submittedName>
</protein>
<reference evidence="2 3" key="1">
    <citation type="submission" date="2019-02" db="EMBL/GenBank/DDBJ databases">
        <title>Genomic Encyclopedia of Type Strains, Phase IV (KMG-IV): sequencing the most valuable type-strain genomes for metagenomic binning, comparative biology and taxonomic classification.</title>
        <authorList>
            <person name="Goeker M."/>
        </authorList>
    </citation>
    <scope>NUCLEOTIDE SEQUENCE [LARGE SCALE GENOMIC DNA]</scope>
    <source>
        <strain evidence="2 3">DSM 10617</strain>
    </source>
</reference>
<dbReference type="Gene3D" id="3.30.420.40">
    <property type="match status" value="2"/>
</dbReference>
<evidence type="ECO:0000259" key="1">
    <source>
        <dbReference type="Pfam" id="PF00814"/>
    </source>
</evidence>
<dbReference type="OrthoDB" id="9809995at2"/>
<dbReference type="SUPFAM" id="SSF53067">
    <property type="entry name" value="Actin-like ATPase domain"/>
    <property type="match status" value="2"/>
</dbReference>